<dbReference type="Proteomes" id="UP000221024">
    <property type="component" value="Unassembled WGS sequence"/>
</dbReference>
<gene>
    <name evidence="11" type="ORF">CRI93_12365</name>
</gene>
<evidence type="ECO:0000256" key="1">
    <source>
        <dbReference type="ARBA" id="ARBA00004196"/>
    </source>
</evidence>
<feature type="region of interest" description="Disordered" evidence="8">
    <location>
        <begin position="1364"/>
        <end position="1406"/>
    </location>
</feature>
<dbReference type="Pfam" id="PF18962">
    <property type="entry name" value="Por_Secre_tail"/>
    <property type="match status" value="1"/>
</dbReference>
<sequence length="2047" mass="212015">MPQRYASTLVPYARRLLDTRSRLKRRAVRPVAFCTMVLSTIALIVALGGAIPAQAQTVYHVTETGDASNSGASFAGGDALSLQGALSVATGNDVIVIATGRYLPTSNASDRDAHFDITGAQDGLKIYGGWTGTESFTDIGDVEDQLASRDLASNPTALSGDTDGNDNTNADGITENASDIVGRNSYTVLFLDGTNGGTITTDTVLDGLVITGGYANGFGDPSFRRGGGVFCNGDSSGNECSPQITNTIFAGNFADGFGGALANYGPRSGMSNPQIINSVFTGNSANSSGGAILNFGRDGTSSPQITNTVFAGNSADSNGGAIYNDAYRGRASLQITNTVFTANSADDDGGAIYNTGISGRITLVLTNSILWDNTGGGSGGVANDYSGFTTPTLSHTLVEGGCRNVPDSSCDNTNLDVDPLFGMADDPAGPDDSFGTEDDGLRLLSGSPALDAGDNTPFETGGVAEDATTDLLSEARIQGSTVSLGAYERGRSAARLRLTARSAVETGAIQLTNLGDTGVTDAQVNLDLPAGISVAGASGDGNVTDGTWTVDVPAEGTATVRVDYERGSSADPGLLNLTAELDTGSYTIDGSGTDGTDPGDATADWALLEAPYGSGTALAFDGTNDAATAEAHPDLAGNAPWTIAFWAKVDGSESGGDRQGWYLWKGPNSQSEDRLLGIVVKDGAIEVAHWANDNTYAAAVAFDMWQHVAVTYDGTGTEKVYLDGVFQDERDVGTLNINGGAWSLAQRPDGNRRLQVELDELRMWTEARTEADIQATMHQTIPADTPELVASYRFDAAQTSQRFDNSHSGTTAYDLTGGRDATFEGDPQWTASGAPLGQESIVVAPETEATIGADGQSLTATVTSTTDRLTLYRYGNATAEVFDDSALPSALTERANLVWGAANTAASSGVTADLELTYGDVTVPSPAVRFVGRPGPVANWTNRSADATVTGTTATFSDQTSFGEYGLSEQAIYHVNASATSGDNNGSSFADGFTDLQDALDVASGENVIAIAAGTYVPSKPLNGSSEARAATFEVTGEQDGLKIYGGWSGSETFADRADLESKLENRTLAANETILSGDIGTTGNASDNAYHVLVFNGGEKIGGDFSSSSITNATRLDGVTVTEGNANGSNPNNSGGGLYCDGQDNICSPTLSNTRFIGNTAGRSGGALYTVGFRGTSSPQITNAIFSGNTAGNEGGAIFNDGLFGTSSPQIANSTFANNSAGDGGALYNSGFSSGTSNPEITNSVFAGNSADRGGAMFSNGNGGTSSPKITNATFIGNSANMEGGALYNTGSGSASSPQVTNTILWRNTANNGDEIFNNSDATLTLTHTLIEGGIGGISENNGSTTTDGGNNLNTDPLFVDAEQPAGNDGTFRTSDDGLRLAAGSPAVDAGTNAPFESGGSAENVDTDLIGDARVQDADGDGTATVNMGAYETPGLPIATSVTIIGTDGTGTDAGWRVLSVPYDGAVAGDVRMASSEGTNAPRFNLNVMAVWDDSDSDESTGGTGAYITADASTPLGHGSAALLYLQDDTRNPVESSGLTVSLRESTAAMRHGTAPVVRNDLTQSARWHLLGNPYPTDYELSSLTTSGSALAGNGFQADAQVYDATTGSWKPLDTQTKTLAAWQGAFIERSSPGNGPTTVTFDPGGRTAPNAPFIGSAMQGPTAASSVERGTLWLEGVVTNASGNPVATDQAIGVRFHESATDGWDAWDTSKLAPLEAPSVTLSATGTGRGSTEASKAVESRPWPQDASNPDANLTAVPVAIRGNGLPDDGTLTLQVREWDLPDTWAAELIDTQGTSDTSDDQTVPLEPGMNYAVNVSSLTDTPETERFVVQIAPNTGALPVELARFEAQRSGDEAITVQWQTLSETNNAGFEVQRAAGSANESEDESTVETSQWGVSTGKSWQTIAHLEGAGTTGTPQSYRFEDTDLPYAADSLRYRLRQIDTDGTESFSEAVTIVRPVTEAELLPTYPNPARGQATVRFAVPERQDVRIDLYDLLGRRVQTVVDTDAEGRAEQPLDVSNLASGTYFLRMQTSGHTETQRVTVVR</sequence>
<dbReference type="InterPro" id="IPR012334">
    <property type="entry name" value="Pectin_lyas_fold"/>
</dbReference>
<organism evidence="11 12">
    <name type="scientific">Longimonas halophila</name>
    <dbReference type="NCBI Taxonomy" id="1469170"/>
    <lineage>
        <taxon>Bacteria</taxon>
        <taxon>Pseudomonadati</taxon>
        <taxon>Rhodothermota</taxon>
        <taxon>Rhodothermia</taxon>
        <taxon>Rhodothermales</taxon>
        <taxon>Salisaetaceae</taxon>
        <taxon>Longimonas</taxon>
    </lineage>
</organism>
<accession>A0A2H3NJF4</accession>
<keyword evidence="9" id="KW-1133">Transmembrane helix</keyword>
<dbReference type="InterPro" id="IPR011050">
    <property type="entry name" value="Pectin_lyase_fold/virulence"/>
</dbReference>
<protein>
    <recommendedName>
        <fullName evidence="10">Secretion system C-terminal sorting domain-containing protein</fullName>
    </recommendedName>
</protein>
<keyword evidence="5" id="KW-0732">Signal</keyword>
<dbReference type="InterPro" id="IPR026444">
    <property type="entry name" value="Secre_tail"/>
</dbReference>
<dbReference type="EMBL" id="PDEP01000012">
    <property type="protein sequence ID" value="PEN05695.1"/>
    <property type="molecule type" value="Genomic_DNA"/>
</dbReference>
<dbReference type="SUPFAM" id="SSF51126">
    <property type="entry name" value="Pectin lyase-like"/>
    <property type="match status" value="2"/>
</dbReference>
<feature type="domain" description="Secretion system C-terminal sorting" evidence="10">
    <location>
        <begin position="1970"/>
        <end position="2044"/>
    </location>
</feature>
<evidence type="ECO:0000259" key="10">
    <source>
        <dbReference type="Pfam" id="PF18962"/>
    </source>
</evidence>
<dbReference type="OrthoDB" id="960258at2"/>
<feature type="region of interest" description="Disordered" evidence="8">
    <location>
        <begin position="1723"/>
        <end position="1754"/>
    </location>
</feature>
<evidence type="ECO:0000256" key="5">
    <source>
        <dbReference type="ARBA" id="ARBA00022729"/>
    </source>
</evidence>
<evidence type="ECO:0000256" key="6">
    <source>
        <dbReference type="ARBA" id="ARBA00023136"/>
    </source>
</evidence>
<keyword evidence="6 9" id="KW-0472">Membrane</keyword>
<feature type="compositionally biased region" description="Polar residues" evidence="8">
    <location>
        <begin position="1723"/>
        <end position="1736"/>
    </location>
</feature>
<evidence type="ECO:0000256" key="3">
    <source>
        <dbReference type="ARBA" id="ARBA00004613"/>
    </source>
</evidence>
<dbReference type="Gene3D" id="2.160.20.10">
    <property type="entry name" value="Single-stranded right-handed beta-helix, Pectin lyase-like"/>
    <property type="match status" value="2"/>
</dbReference>
<dbReference type="GO" id="GO:0009279">
    <property type="term" value="C:cell outer membrane"/>
    <property type="evidence" value="ECO:0007669"/>
    <property type="project" value="UniProtKB-SubCell"/>
</dbReference>
<evidence type="ECO:0000256" key="7">
    <source>
        <dbReference type="ARBA" id="ARBA00023237"/>
    </source>
</evidence>
<dbReference type="GO" id="GO:0005576">
    <property type="term" value="C:extracellular region"/>
    <property type="evidence" value="ECO:0007669"/>
    <property type="project" value="UniProtKB-SubCell"/>
</dbReference>
<keyword evidence="9" id="KW-0812">Transmembrane</keyword>
<dbReference type="Pfam" id="PF02415">
    <property type="entry name" value="Chlam_PMP"/>
    <property type="match status" value="5"/>
</dbReference>
<dbReference type="PANTHER" id="PTHR11319">
    <property type="entry name" value="G PROTEIN-COUPLED RECEPTOR-RELATED"/>
    <property type="match status" value="1"/>
</dbReference>
<keyword evidence="4" id="KW-0964">Secreted</keyword>
<reference evidence="11 12" key="1">
    <citation type="submission" date="2017-10" db="EMBL/GenBank/DDBJ databases">
        <title>Draft genome of Longimonas halophila.</title>
        <authorList>
            <person name="Goh K.M."/>
            <person name="Shamsir M.S."/>
            <person name="Lim S.W."/>
        </authorList>
    </citation>
    <scope>NUCLEOTIDE SEQUENCE [LARGE SCALE GENOMIC DNA]</scope>
    <source>
        <strain evidence="11 12">KCTC 42399</strain>
    </source>
</reference>
<dbReference type="NCBIfam" id="NF041518">
    <property type="entry name" value="choice_anch_Q"/>
    <property type="match status" value="1"/>
</dbReference>
<dbReference type="SUPFAM" id="SSF49899">
    <property type="entry name" value="Concanavalin A-like lectins/glucanases"/>
    <property type="match status" value="1"/>
</dbReference>
<feature type="transmembrane region" description="Helical" evidence="9">
    <location>
        <begin position="30"/>
        <end position="51"/>
    </location>
</feature>
<evidence type="ECO:0000256" key="8">
    <source>
        <dbReference type="SAM" id="MobiDB-lite"/>
    </source>
</evidence>
<dbReference type="InterPro" id="IPR013320">
    <property type="entry name" value="ConA-like_dom_sf"/>
</dbReference>
<dbReference type="Gene3D" id="2.60.120.200">
    <property type="match status" value="1"/>
</dbReference>
<keyword evidence="7" id="KW-0998">Cell outer membrane</keyword>
<dbReference type="PANTHER" id="PTHR11319:SF35">
    <property type="entry name" value="OUTER MEMBRANE PROTEIN PMPC-RELATED"/>
    <property type="match status" value="1"/>
</dbReference>
<evidence type="ECO:0000256" key="2">
    <source>
        <dbReference type="ARBA" id="ARBA00004442"/>
    </source>
</evidence>
<evidence type="ECO:0000313" key="11">
    <source>
        <dbReference type="EMBL" id="PEN05695.1"/>
    </source>
</evidence>
<dbReference type="InterPro" id="IPR059226">
    <property type="entry name" value="Choice_anch_Q_dom"/>
</dbReference>
<keyword evidence="12" id="KW-1185">Reference proteome</keyword>
<proteinExistence type="predicted"/>
<dbReference type="Pfam" id="PF13385">
    <property type="entry name" value="Laminin_G_3"/>
    <property type="match status" value="1"/>
</dbReference>
<dbReference type="NCBIfam" id="TIGR04183">
    <property type="entry name" value="Por_Secre_tail"/>
    <property type="match status" value="1"/>
</dbReference>
<dbReference type="InterPro" id="IPR003368">
    <property type="entry name" value="POMP_repeat"/>
</dbReference>
<name>A0A2H3NJF4_9BACT</name>
<comment type="caution">
    <text evidence="11">The sequence shown here is derived from an EMBL/GenBank/DDBJ whole genome shotgun (WGS) entry which is preliminary data.</text>
</comment>
<evidence type="ECO:0000256" key="4">
    <source>
        <dbReference type="ARBA" id="ARBA00022525"/>
    </source>
</evidence>
<evidence type="ECO:0000313" key="12">
    <source>
        <dbReference type="Proteomes" id="UP000221024"/>
    </source>
</evidence>
<evidence type="ECO:0000256" key="9">
    <source>
        <dbReference type="SAM" id="Phobius"/>
    </source>
</evidence>
<comment type="subcellular location">
    <subcellularLocation>
        <location evidence="1">Cell envelope</location>
    </subcellularLocation>
    <subcellularLocation>
        <location evidence="2">Cell outer membrane</location>
    </subcellularLocation>
    <subcellularLocation>
        <location evidence="3">Secreted</location>
    </subcellularLocation>
</comment>